<dbReference type="InterPro" id="IPR005720">
    <property type="entry name" value="Dihydroorotate_DH_cat"/>
</dbReference>
<evidence type="ECO:0000259" key="13">
    <source>
        <dbReference type="Pfam" id="PF01180"/>
    </source>
</evidence>
<dbReference type="SUPFAM" id="SSF51395">
    <property type="entry name" value="FMN-linked oxidoreductases"/>
    <property type="match status" value="1"/>
</dbReference>
<evidence type="ECO:0000256" key="3">
    <source>
        <dbReference type="ARBA" id="ARBA00022630"/>
    </source>
</evidence>
<accession>A0ABV3BEK1</accession>
<sequence length="337" mass="34862">MTAAKRGGTPLEGSDTLRATSGAGVVPGTGSTPGAGIAPAPAPVEVLGLRLKSPVVVGSGLLTDQERNIRRLLDGGAGAVVTKTIHPSPGPPGNERLLRLATGMLNSTTYSRRSVDDWCAMLRRFADDDLPVITSVHADSPAELADLAERVTEAGSSALELGISCLNEGEGGLEDTPERVAAYTEAVRRRTSVPFSVKLAIGERVRERIDAATASGADALTLSDTISGLAVDADTGEVRLGGAFGYSGPGIKPLVLAEIFGLRRGGLTVPVMASGGVKDATDVAEYLSVGADAVQVYTVLHRNMHTTLRDIRQGFDDWLASRGNTVADLVGRSIKGA</sequence>
<dbReference type="PANTHER" id="PTHR43073">
    <property type="entry name" value="DIHYDROPYRIMIDINE DEHYDROGENASE [NADP(+)]"/>
    <property type="match status" value="1"/>
</dbReference>
<dbReference type="PIRSF" id="PIRSF000164">
    <property type="entry name" value="DHO_oxidase"/>
    <property type="match status" value="1"/>
</dbReference>
<keyword evidence="5" id="KW-0665">Pyrimidine biosynthesis</keyword>
<comment type="caution">
    <text evidence="14">The sequence shown here is derived from an EMBL/GenBank/DDBJ whole genome shotgun (WGS) entry which is preliminary data.</text>
</comment>
<name>A0ABV3BEK1_9ACTN</name>
<dbReference type="PROSITE" id="PS00912">
    <property type="entry name" value="DHODEHASE_2"/>
    <property type="match status" value="1"/>
</dbReference>
<evidence type="ECO:0000256" key="12">
    <source>
        <dbReference type="SAM" id="MobiDB-lite"/>
    </source>
</evidence>
<evidence type="ECO:0000313" key="14">
    <source>
        <dbReference type="EMBL" id="MEU6819429.1"/>
    </source>
</evidence>
<evidence type="ECO:0000256" key="2">
    <source>
        <dbReference type="ARBA" id="ARBA00004725"/>
    </source>
</evidence>
<dbReference type="Proteomes" id="UP001551176">
    <property type="component" value="Unassembled WGS sequence"/>
</dbReference>
<keyword evidence="6" id="KW-0560">Oxidoreductase</keyword>
<feature type="region of interest" description="Disordered" evidence="12">
    <location>
        <begin position="1"/>
        <end position="37"/>
    </location>
</feature>
<reference evidence="14 15" key="1">
    <citation type="submission" date="2024-06" db="EMBL/GenBank/DDBJ databases">
        <title>The Natural Products Discovery Center: Release of the First 8490 Sequenced Strains for Exploring Actinobacteria Biosynthetic Diversity.</title>
        <authorList>
            <person name="Kalkreuter E."/>
            <person name="Kautsar S.A."/>
            <person name="Yang D."/>
            <person name="Bader C.D."/>
            <person name="Teijaro C.N."/>
            <person name="Fluegel L."/>
            <person name="Davis C.M."/>
            <person name="Simpson J.R."/>
            <person name="Lauterbach L."/>
            <person name="Steele A.D."/>
            <person name="Gui C."/>
            <person name="Meng S."/>
            <person name="Li G."/>
            <person name="Viehrig K."/>
            <person name="Ye F."/>
            <person name="Su P."/>
            <person name="Kiefer A.F."/>
            <person name="Nichols A."/>
            <person name="Cepeda A.J."/>
            <person name="Yan W."/>
            <person name="Fan B."/>
            <person name="Jiang Y."/>
            <person name="Adhikari A."/>
            <person name="Zheng C.-J."/>
            <person name="Schuster L."/>
            <person name="Cowan T.M."/>
            <person name="Smanski M.J."/>
            <person name="Chevrette M.G."/>
            <person name="De Carvalho L.P.S."/>
            <person name="Shen B."/>
        </authorList>
    </citation>
    <scope>NUCLEOTIDE SEQUENCE [LARGE SCALE GENOMIC DNA]</scope>
    <source>
        <strain evidence="14 15">NPDC046838</strain>
    </source>
</reference>
<evidence type="ECO:0000256" key="4">
    <source>
        <dbReference type="ARBA" id="ARBA00022643"/>
    </source>
</evidence>
<dbReference type="Gene3D" id="3.20.20.70">
    <property type="entry name" value="Aldolase class I"/>
    <property type="match status" value="1"/>
</dbReference>
<evidence type="ECO:0000256" key="1">
    <source>
        <dbReference type="ARBA" id="ARBA00001917"/>
    </source>
</evidence>
<keyword evidence="3" id="KW-0285">Flavoprotein</keyword>
<dbReference type="RefSeq" id="WP_359343663.1">
    <property type="nucleotide sequence ID" value="NZ_JBEYXV010000001.1"/>
</dbReference>
<gene>
    <name evidence="14" type="ORF">ABZ921_02285</name>
</gene>
<evidence type="ECO:0000256" key="5">
    <source>
        <dbReference type="ARBA" id="ARBA00022975"/>
    </source>
</evidence>
<dbReference type="InterPro" id="IPR013785">
    <property type="entry name" value="Aldolase_TIM"/>
</dbReference>
<proteinExistence type="predicted"/>
<comment type="function">
    <text evidence="9">Involved in pyrimidine base degradation. Catalyzes physiologically the reduction of uracil to 5,6-dihydrouracil (DHU) by using NADH as a specific cosubstrate. It also catalyzes the reverse reaction and the reduction of thymine to 5,6-dihydrothymine (DHT).</text>
</comment>
<evidence type="ECO:0000256" key="8">
    <source>
        <dbReference type="ARBA" id="ARBA00048792"/>
    </source>
</evidence>
<comment type="catalytic activity">
    <reaction evidence="7">
        <text>5,6-dihydrothymine + NAD(+) = thymine + NADH + H(+)</text>
        <dbReference type="Rhea" id="RHEA:28791"/>
        <dbReference type="ChEBI" id="CHEBI:15378"/>
        <dbReference type="ChEBI" id="CHEBI:17821"/>
        <dbReference type="ChEBI" id="CHEBI:27468"/>
        <dbReference type="ChEBI" id="CHEBI:57540"/>
        <dbReference type="ChEBI" id="CHEBI:57945"/>
        <dbReference type="EC" id="1.3.1.1"/>
    </reaction>
</comment>
<keyword evidence="4" id="KW-0288">FMN</keyword>
<evidence type="ECO:0000313" key="15">
    <source>
        <dbReference type="Proteomes" id="UP001551176"/>
    </source>
</evidence>
<comment type="cofactor">
    <cofactor evidence="1">
        <name>FMN</name>
        <dbReference type="ChEBI" id="CHEBI:58210"/>
    </cofactor>
</comment>
<evidence type="ECO:0000256" key="7">
    <source>
        <dbReference type="ARBA" id="ARBA00047685"/>
    </source>
</evidence>
<dbReference type="InterPro" id="IPR012135">
    <property type="entry name" value="Dihydroorotate_DH_1_2"/>
</dbReference>
<protein>
    <recommendedName>
        <fullName evidence="11">dihydrouracil dehydrogenase (NAD(+))</fullName>
        <ecNumber evidence="11">1.3.1.1</ecNumber>
    </recommendedName>
</protein>
<organism evidence="14 15">
    <name type="scientific">Streptomyces atriruber</name>
    <dbReference type="NCBI Taxonomy" id="545121"/>
    <lineage>
        <taxon>Bacteria</taxon>
        <taxon>Bacillati</taxon>
        <taxon>Actinomycetota</taxon>
        <taxon>Actinomycetes</taxon>
        <taxon>Kitasatosporales</taxon>
        <taxon>Streptomycetaceae</taxon>
        <taxon>Streptomyces</taxon>
    </lineage>
</organism>
<comment type="pathway">
    <text evidence="2">Pyrimidine metabolism; UMP biosynthesis via de novo pathway.</text>
</comment>
<keyword evidence="15" id="KW-1185">Reference proteome</keyword>
<dbReference type="EC" id="1.3.1.1" evidence="11"/>
<evidence type="ECO:0000256" key="9">
    <source>
        <dbReference type="ARBA" id="ARBA00049578"/>
    </source>
</evidence>
<comment type="subunit">
    <text evidence="10">Heterotetramer of 2 PreA and 2 PreT subunits.</text>
</comment>
<comment type="catalytic activity">
    <reaction evidence="8">
        <text>5,6-dihydrouracil + NAD(+) = uracil + NADH + H(+)</text>
        <dbReference type="Rhea" id="RHEA:20189"/>
        <dbReference type="ChEBI" id="CHEBI:15378"/>
        <dbReference type="ChEBI" id="CHEBI:15901"/>
        <dbReference type="ChEBI" id="CHEBI:17568"/>
        <dbReference type="ChEBI" id="CHEBI:57540"/>
        <dbReference type="ChEBI" id="CHEBI:57945"/>
        <dbReference type="EC" id="1.3.1.1"/>
    </reaction>
</comment>
<evidence type="ECO:0000256" key="6">
    <source>
        <dbReference type="ARBA" id="ARBA00023002"/>
    </source>
</evidence>
<evidence type="ECO:0000256" key="10">
    <source>
        <dbReference type="ARBA" id="ARBA00049714"/>
    </source>
</evidence>
<dbReference type="EMBL" id="JBEYXV010000001">
    <property type="protein sequence ID" value="MEU6819429.1"/>
    <property type="molecule type" value="Genomic_DNA"/>
</dbReference>
<evidence type="ECO:0000256" key="11">
    <source>
        <dbReference type="ARBA" id="ARBA00049728"/>
    </source>
</evidence>
<dbReference type="InterPro" id="IPR001295">
    <property type="entry name" value="Dihydroorotate_DH_CS"/>
</dbReference>
<feature type="domain" description="Dihydroorotate dehydrogenase catalytic" evidence="13">
    <location>
        <begin position="44"/>
        <end position="316"/>
    </location>
</feature>
<dbReference type="Pfam" id="PF01180">
    <property type="entry name" value="DHO_dh"/>
    <property type="match status" value="1"/>
</dbReference>
<dbReference type="PANTHER" id="PTHR43073:SF2">
    <property type="entry name" value="DIHYDROPYRIMIDINE DEHYDROGENASE [NADP(+)]"/>
    <property type="match status" value="1"/>
</dbReference>